<dbReference type="CDD" id="cd00037">
    <property type="entry name" value="CLECT"/>
    <property type="match status" value="1"/>
</dbReference>
<sequence length="362" mass="41372">RQLHFFAYAGFVSHTNNDQILNLNKCQINLHVPPAFVVWIRDVQILIKTVNLIFIDDNGRDLGSYTYNDYRPELPDIYSFSSSVNVRIELARRGFWGLSFQFRFSAVSPSVRPQLEVVSSPAGVYVQTPGWNGRDIYPDNMDSWARVDISADHSVMITILELSVNFDRAVFDMYIGGKSTTAINLVLRANWGTTPHFFFDRRAGWMNGTSLHVHFVSIPLIFGQFTGFQMLFSFHNDTALPKQLSVSKWNCSVPYWDDFRRHFQCDFKQDCVNGEDERDCLYKNHTCGEGWVLLEGKCYLYVRGKQHVTWNDASAACHERGGYLASLNTPDEYVAVMRFLAALTDVAVYVGLRSPSPSLPRK</sequence>
<evidence type="ECO:0000313" key="3">
    <source>
        <dbReference type="Proteomes" id="UP001519460"/>
    </source>
</evidence>
<gene>
    <name evidence="2" type="ORF">BaRGS_00033282</name>
</gene>
<dbReference type="Proteomes" id="UP001519460">
    <property type="component" value="Unassembled WGS sequence"/>
</dbReference>
<protein>
    <recommendedName>
        <fullName evidence="4">C-type lectin domain-containing protein</fullName>
    </recommendedName>
</protein>
<organism evidence="2 3">
    <name type="scientific">Batillaria attramentaria</name>
    <dbReference type="NCBI Taxonomy" id="370345"/>
    <lineage>
        <taxon>Eukaryota</taxon>
        <taxon>Metazoa</taxon>
        <taxon>Spiralia</taxon>
        <taxon>Lophotrochozoa</taxon>
        <taxon>Mollusca</taxon>
        <taxon>Gastropoda</taxon>
        <taxon>Caenogastropoda</taxon>
        <taxon>Sorbeoconcha</taxon>
        <taxon>Cerithioidea</taxon>
        <taxon>Batillariidae</taxon>
        <taxon>Batillaria</taxon>
    </lineage>
</organism>
<dbReference type="InterPro" id="IPR016187">
    <property type="entry name" value="CTDL_fold"/>
</dbReference>
<dbReference type="EMBL" id="JACVVK020000405">
    <property type="protein sequence ID" value="KAK7475463.1"/>
    <property type="molecule type" value="Genomic_DNA"/>
</dbReference>
<keyword evidence="1" id="KW-1015">Disulfide bond</keyword>
<evidence type="ECO:0000256" key="1">
    <source>
        <dbReference type="ARBA" id="ARBA00023157"/>
    </source>
</evidence>
<evidence type="ECO:0000313" key="2">
    <source>
        <dbReference type="EMBL" id="KAK7475463.1"/>
    </source>
</evidence>
<accession>A0ABD0JKD5</accession>
<comment type="caution">
    <text evidence="2">The sequence shown here is derived from an EMBL/GenBank/DDBJ whole genome shotgun (WGS) entry which is preliminary data.</text>
</comment>
<proteinExistence type="predicted"/>
<keyword evidence="3" id="KW-1185">Reference proteome</keyword>
<reference evidence="2 3" key="1">
    <citation type="journal article" date="2023" name="Sci. Data">
        <title>Genome assembly of the Korean intertidal mud-creeper Batillaria attramentaria.</title>
        <authorList>
            <person name="Patra A.K."/>
            <person name="Ho P.T."/>
            <person name="Jun S."/>
            <person name="Lee S.J."/>
            <person name="Kim Y."/>
            <person name="Won Y.J."/>
        </authorList>
    </citation>
    <scope>NUCLEOTIDE SEQUENCE [LARGE SCALE GENOMIC DNA]</scope>
    <source>
        <strain evidence="2">Wonlab-2016</strain>
    </source>
</reference>
<dbReference type="InterPro" id="IPR002172">
    <property type="entry name" value="LDrepeatLR_classA_rpt"/>
</dbReference>
<dbReference type="InterPro" id="IPR016186">
    <property type="entry name" value="C-type_lectin-like/link_sf"/>
</dbReference>
<dbReference type="CDD" id="cd00112">
    <property type="entry name" value="LDLa"/>
    <property type="match status" value="1"/>
</dbReference>
<evidence type="ECO:0008006" key="4">
    <source>
        <dbReference type="Google" id="ProtNLM"/>
    </source>
</evidence>
<feature type="non-terminal residue" evidence="2">
    <location>
        <position position="1"/>
    </location>
</feature>
<dbReference type="AlphaFoldDB" id="A0ABD0JKD5"/>
<name>A0ABD0JKD5_9CAEN</name>
<dbReference type="Gene3D" id="3.10.100.10">
    <property type="entry name" value="Mannose-Binding Protein A, subunit A"/>
    <property type="match status" value="1"/>
</dbReference>
<dbReference type="SUPFAM" id="SSF56436">
    <property type="entry name" value="C-type lectin-like"/>
    <property type="match status" value="1"/>
</dbReference>